<dbReference type="InterPro" id="IPR020109">
    <property type="entry name" value="Holin_r1t"/>
</dbReference>
<proteinExistence type="predicted"/>
<name>A0ABP7U286_9PSEU</name>
<evidence type="ECO:0008006" key="4">
    <source>
        <dbReference type="Google" id="ProtNLM"/>
    </source>
</evidence>
<organism evidence="2 3">
    <name type="scientific">Allokutzneria multivorans</name>
    <dbReference type="NCBI Taxonomy" id="1142134"/>
    <lineage>
        <taxon>Bacteria</taxon>
        <taxon>Bacillati</taxon>
        <taxon>Actinomycetota</taxon>
        <taxon>Actinomycetes</taxon>
        <taxon>Pseudonocardiales</taxon>
        <taxon>Pseudonocardiaceae</taxon>
        <taxon>Allokutzneria</taxon>
    </lineage>
</organism>
<evidence type="ECO:0000313" key="2">
    <source>
        <dbReference type="EMBL" id="GAA4034770.1"/>
    </source>
</evidence>
<evidence type="ECO:0000313" key="3">
    <source>
        <dbReference type="Proteomes" id="UP001501747"/>
    </source>
</evidence>
<feature type="compositionally biased region" description="Polar residues" evidence="1">
    <location>
        <begin position="81"/>
        <end position="91"/>
    </location>
</feature>
<keyword evidence="3" id="KW-1185">Reference proteome</keyword>
<comment type="caution">
    <text evidence="2">The sequence shown here is derived from an EMBL/GenBank/DDBJ whole genome shotgun (WGS) entry which is preliminary data.</text>
</comment>
<accession>A0ABP7U286</accession>
<sequence length="99" mass="9694">MWTKLFWLGAVERAIKTFAQAAVAVLAANSVGLLDAPWGAAASAAGLAAVLSLLTSIGSATIGDHTSPSLVRTAAAPAGSATLTSTPQASPTVPPGPMP</sequence>
<protein>
    <recommendedName>
        <fullName evidence="4">Holin</fullName>
    </recommendedName>
</protein>
<evidence type="ECO:0000256" key="1">
    <source>
        <dbReference type="SAM" id="MobiDB-lite"/>
    </source>
</evidence>
<dbReference type="EMBL" id="BAABAL010000026">
    <property type="protein sequence ID" value="GAA4034770.1"/>
    <property type="molecule type" value="Genomic_DNA"/>
</dbReference>
<gene>
    <name evidence="2" type="ORF">GCM10022247_70110</name>
</gene>
<dbReference type="RefSeq" id="WP_344885042.1">
    <property type="nucleotide sequence ID" value="NZ_BAABAL010000026.1"/>
</dbReference>
<feature type="region of interest" description="Disordered" evidence="1">
    <location>
        <begin position="76"/>
        <end position="99"/>
    </location>
</feature>
<reference evidence="3" key="1">
    <citation type="journal article" date="2019" name="Int. J. Syst. Evol. Microbiol.">
        <title>The Global Catalogue of Microorganisms (GCM) 10K type strain sequencing project: providing services to taxonomists for standard genome sequencing and annotation.</title>
        <authorList>
            <consortium name="The Broad Institute Genomics Platform"/>
            <consortium name="The Broad Institute Genome Sequencing Center for Infectious Disease"/>
            <person name="Wu L."/>
            <person name="Ma J."/>
        </authorList>
    </citation>
    <scope>NUCLEOTIDE SEQUENCE [LARGE SCALE GENOMIC DNA]</scope>
    <source>
        <strain evidence="3">JCM 17342</strain>
    </source>
</reference>
<dbReference type="Proteomes" id="UP001501747">
    <property type="component" value="Unassembled WGS sequence"/>
</dbReference>
<dbReference type="Pfam" id="PF16945">
    <property type="entry name" value="Phage_r1t_holin"/>
    <property type="match status" value="1"/>
</dbReference>